<dbReference type="EMBL" id="JAACXV010014502">
    <property type="protein sequence ID" value="KAF7266754.1"/>
    <property type="molecule type" value="Genomic_DNA"/>
</dbReference>
<evidence type="ECO:0000313" key="2">
    <source>
        <dbReference type="EMBL" id="KAF7266754.1"/>
    </source>
</evidence>
<organism evidence="2 3">
    <name type="scientific">Rhynchophorus ferrugineus</name>
    <name type="common">Red palm weevil</name>
    <name type="synonym">Curculio ferrugineus</name>
    <dbReference type="NCBI Taxonomy" id="354439"/>
    <lineage>
        <taxon>Eukaryota</taxon>
        <taxon>Metazoa</taxon>
        <taxon>Ecdysozoa</taxon>
        <taxon>Arthropoda</taxon>
        <taxon>Hexapoda</taxon>
        <taxon>Insecta</taxon>
        <taxon>Pterygota</taxon>
        <taxon>Neoptera</taxon>
        <taxon>Endopterygota</taxon>
        <taxon>Coleoptera</taxon>
        <taxon>Polyphaga</taxon>
        <taxon>Cucujiformia</taxon>
        <taxon>Curculionidae</taxon>
        <taxon>Dryophthorinae</taxon>
        <taxon>Rhynchophorus</taxon>
    </lineage>
</organism>
<proteinExistence type="predicted"/>
<accession>A0A834HRN8</accession>
<sequence>MAARSSGTSSAASTLKRQPVSVHKRSCSLNRDDGGKNEEHFAFFDERNNRTSGNKRNFNEITSATACLVSCALVP</sequence>
<evidence type="ECO:0000313" key="3">
    <source>
        <dbReference type="Proteomes" id="UP000625711"/>
    </source>
</evidence>
<evidence type="ECO:0000256" key="1">
    <source>
        <dbReference type="SAM" id="MobiDB-lite"/>
    </source>
</evidence>
<name>A0A834HRN8_RHYFE</name>
<gene>
    <name evidence="2" type="ORF">GWI33_019931</name>
</gene>
<protein>
    <submittedName>
        <fullName evidence="2">Uncharacterized protein</fullName>
    </submittedName>
</protein>
<feature type="compositionally biased region" description="Low complexity" evidence="1">
    <location>
        <begin position="1"/>
        <end position="14"/>
    </location>
</feature>
<dbReference type="AlphaFoldDB" id="A0A834HRN8"/>
<dbReference type="Proteomes" id="UP000625711">
    <property type="component" value="Unassembled WGS sequence"/>
</dbReference>
<feature type="region of interest" description="Disordered" evidence="1">
    <location>
        <begin position="1"/>
        <end position="35"/>
    </location>
</feature>
<reference evidence="2" key="1">
    <citation type="submission" date="2020-08" db="EMBL/GenBank/DDBJ databases">
        <title>Genome sequencing and assembly of the red palm weevil Rhynchophorus ferrugineus.</title>
        <authorList>
            <person name="Dias G.B."/>
            <person name="Bergman C.M."/>
            <person name="Manee M."/>
        </authorList>
    </citation>
    <scope>NUCLEOTIDE SEQUENCE</scope>
    <source>
        <strain evidence="2">AA-2017</strain>
        <tissue evidence="2">Whole larva</tissue>
    </source>
</reference>
<keyword evidence="3" id="KW-1185">Reference proteome</keyword>
<comment type="caution">
    <text evidence="2">The sequence shown here is derived from an EMBL/GenBank/DDBJ whole genome shotgun (WGS) entry which is preliminary data.</text>
</comment>